<evidence type="ECO:0000256" key="1">
    <source>
        <dbReference type="SAM" id="Phobius"/>
    </source>
</evidence>
<dbReference type="NCBIfam" id="TIGR02830">
    <property type="entry name" value="spore_III_AG"/>
    <property type="match status" value="1"/>
</dbReference>
<dbReference type="Proteomes" id="UP000004080">
    <property type="component" value="Unassembled WGS sequence"/>
</dbReference>
<accession>I8J691</accession>
<comment type="caution">
    <text evidence="2">The sequence shown here is derived from an EMBL/GenBank/DDBJ whole genome shotgun (WGS) entry which is preliminary data.</text>
</comment>
<dbReference type="AlphaFoldDB" id="I8J691"/>
<keyword evidence="1" id="KW-0472">Membrane</keyword>
<evidence type="ECO:0000313" key="3">
    <source>
        <dbReference type="Proteomes" id="UP000004080"/>
    </source>
</evidence>
<dbReference type="STRING" id="1196324.A374_01084"/>
<reference evidence="2 3" key="1">
    <citation type="journal article" date="2012" name="J. Bacteriol.">
        <title>Genome of Bacillus macauensis ZFHKF-1, a Long-Chain-Forming Bacterium.</title>
        <authorList>
            <person name="Cai L."/>
            <person name="Zhang T."/>
        </authorList>
    </citation>
    <scope>NUCLEOTIDE SEQUENCE [LARGE SCALE GENOMIC DNA]</scope>
    <source>
        <strain evidence="2 3">ZFHKF-1</strain>
    </source>
</reference>
<dbReference type="eggNOG" id="ENOG50330Z5">
    <property type="taxonomic scope" value="Bacteria"/>
</dbReference>
<dbReference type="OrthoDB" id="2381602at2"/>
<dbReference type="PATRIC" id="fig|1196324.3.peg.217"/>
<evidence type="ECO:0000313" key="2">
    <source>
        <dbReference type="EMBL" id="EIT87331.1"/>
    </source>
</evidence>
<keyword evidence="1" id="KW-0812">Transmembrane</keyword>
<dbReference type="RefSeq" id="WP_007200323.1">
    <property type="nucleotide sequence ID" value="NZ_AKKV01000007.1"/>
</dbReference>
<keyword evidence="3" id="KW-1185">Reference proteome</keyword>
<gene>
    <name evidence="2" type="ORF">A374_01084</name>
</gene>
<organism evidence="2 3">
    <name type="scientific">Fictibacillus macauensis ZFHKF-1</name>
    <dbReference type="NCBI Taxonomy" id="1196324"/>
    <lineage>
        <taxon>Bacteria</taxon>
        <taxon>Bacillati</taxon>
        <taxon>Bacillota</taxon>
        <taxon>Bacilli</taxon>
        <taxon>Bacillales</taxon>
        <taxon>Fictibacillaceae</taxon>
        <taxon>Fictibacillus</taxon>
    </lineage>
</organism>
<keyword evidence="1" id="KW-1133">Transmembrane helix</keyword>
<dbReference type="EMBL" id="AKKV01000007">
    <property type="protein sequence ID" value="EIT87331.1"/>
    <property type="molecule type" value="Genomic_DNA"/>
</dbReference>
<name>I8J691_9BACL</name>
<protein>
    <submittedName>
        <fullName evidence="2">SpoIIIAG</fullName>
    </submittedName>
</protein>
<proteinExistence type="predicted"/>
<dbReference type="InterPro" id="IPR014195">
    <property type="entry name" value="Spore_III_AG"/>
</dbReference>
<feature type="transmembrane region" description="Helical" evidence="1">
    <location>
        <begin position="27"/>
        <end position="45"/>
    </location>
</feature>
<sequence>MKQIREMLGALNDRLGKKTGKKGPPPYIWFLLLVGFGLMIAGRLFSPSSTQPQSTPASTFSTSKETAPVIKNFSASSSKSFTEYETEYGSQLKSILEQVAGVQKVQVMVTLDTTEIKQIEKNENRQNQTTKETDKNGGERTINELKTSREIVRIKTSDQESPIVITTEKPKVRGVIVAAEGADNLKVKEMIVDAVTKVFNIGSDHVSVIPKKYEGE</sequence>